<keyword evidence="5" id="KW-0762">Sugar transport</keyword>
<sequence>MPDDDARTTFRRRSVLGATAVMATGLSACSVETGSESGTEGRTSSDFTFEFDADATDSTQLTWMDSGDLKALFIEPVIAEFGEQHPDITTKYDGAGWEQVNQVVPLGIRNGSAPDVFALPENVPPETAIGEDWVRPIDDVIPDFEQWRAGFPETALINGIHVFDGRVYSWPLNSTRRLDITQYISHEAASAAGVEVPVESVSTWEDLRSLAQEITATGTPGILSTADHLHYVVANLANTAGWLGNSDGMNMRTGSFEYSAPEYLEALEFIRSMIEDGSFVPGYLTLKDADARAQFPTGLAGISLNGPWDIVPWDEDHPDFEYTILPLPSPDGSSYTIPYRETGSNMAWLYADSPNTDAAVAVLKFMGTLEGQRAMVELSGGFLVSTIEEANTSADPELLHPQAKKVTDMAIEYMRACPQFEIRNPDAGAVTLQLEPANPGISATIEGILTGQLPDAGAALEDLDARLTEAMEKAFDEARAGGAEVDIGELQFPNWDPARDYSADDYAALGE</sequence>
<keyword evidence="4" id="KW-0732">Signal</keyword>
<dbReference type="RefSeq" id="WP_209901002.1">
    <property type="nucleotide sequence ID" value="NZ_BAAAJW010000002.1"/>
</dbReference>
<dbReference type="InterPro" id="IPR006059">
    <property type="entry name" value="SBP"/>
</dbReference>
<comment type="caution">
    <text evidence="5">The sequence shown here is derived from an EMBL/GenBank/DDBJ whole genome shotgun (WGS) entry which is preliminary data.</text>
</comment>
<evidence type="ECO:0000256" key="1">
    <source>
        <dbReference type="ARBA" id="ARBA00004196"/>
    </source>
</evidence>
<dbReference type="PANTHER" id="PTHR43649">
    <property type="entry name" value="ARABINOSE-BINDING PROTEIN-RELATED"/>
    <property type="match status" value="1"/>
</dbReference>
<dbReference type="SUPFAM" id="SSF53850">
    <property type="entry name" value="Periplasmic binding protein-like II"/>
    <property type="match status" value="1"/>
</dbReference>
<evidence type="ECO:0000313" key="5">
    <source>
        <dbReference type="EMBL" id="MBP2381669.1"/>
    </source>
</evidence>
<evidence type="ECO:0000313" key="6">
    <source>
        <dbReference type="Proteomes" id="UP001519290"/>
    </source>
</evidence>
<dbReference type="EMBL" id="JAGIOD010000001">
    <property type="protein sequence ID" value="MBP2381669.1"/>
    <property type="molecule type" value="Genomic_DNA"/>
</dbReference>
<name>A0ABS4X1Q7_9MICO</name>
<dbReference type="Pfam" id="PF01547">
    <property type="entry name" value="SBP_bac_1"/>
    <property type="match status" value="1"/>
</dbReference>
<dbReference type="PANTHER" id="PTHR43649:SF31">
    <property type="entry name" value="SN-GLYCEROL-3-PHOSPHATE-BINDING PERIPLASMIC PROTEIN UGPB"/>
    <property type="match status" value="1"/>
</dbReference>
<evidence type="ECO:0000256" key="3">
    <source>
        <dbReference type="ARBA" id="ARBA00022448"/>
    </source>
</evidence>
<keyword evidence="3" id="KW-0813">Transport</keyword>
<reference evidence="5 6" key="1">
    <citation type="submission" date="2021-03" db="EMBL/GenBank/DDBJ databases">
        <title>Sequencing the genomes of 1000 actinobacteria strains.</title>
        <authorList>
            <person name="Klenk H.-P."/>
        </authorList>
    </citation>
    <scope>NUCLEOTIDE SEQUENCE [LARGE SCALE GENOMIC DNA]</scope>
    <source>
        <strain evidence="5 6">DSM 14566</strain>
    </source>
</reference>
<evidence type="ECO:0000256" key="4">
    <source>
        <dbReference type="ARBA" id="ARBA00022729"/>
    </source>
</evidence>
<comment type="similarity">
    <text evidence="2">Belongs to the bacterial solute-binding protein 1 family.</text>
</comment>
<dbReference type="Gene3D" id="3.40.190.10">
    <property type="entry name" value="Periplasmic binding protein-like II"/>
    <property type="match status" value="1"/>
</dbReference>
<gene>
    <name evidence="5" type="ORF">JOF43_001626</name>
</gene>
<dbReference type="InterPro" id="IPR050490">
    <property type="entry name" value="Bact_solute-bd_prot1"/>
</dbReference>
<dbReference type="Proteomes" id="UP001519290">
    <property type="component" value="Unassembled WGS sequence"/>
</dbReference>
<evidence type="ECO:0000256" key="2">
    <source>
        <dbReference type="ARBA" id="ARBA00008520"/>
    </source>
</evidence>
<proteinExistence type="inferred from homology"/>
<accession>A0ABS4X1Q7</accession>
<comment type="subcellular location">
    <subcellularLocation>
        <location evidence="1">Cell envelope</location>
    </subcellularLocation>
</comment>
<organism evidence="5 6">
    <name type="scientific">Brachybacterium sacelli</name>
    <dbReference type="NCBI Taxonomy" id="173364"/>
    <lineage>
        <taxon>Bacteria</taxon>
        <taxon>Bacillati</taxon>
        <taxon>Actinomycetota</taxon>
        <taxon>Actinomycetes</taxon>
        <taxon>Micrococcales</taxon>
        <taxon>Dermabacteraceae</taxon>
        <taxon>Brachybacterium</taxon>
    </lineage>
</organism>
<protein>
    <submittedName>
        <fullName evidence="5">Multiple sugar transport system substrate-binding protein</fullName>
    </submittedName>
</protein>
<keyword evidence="6" id="KW-1185">Reference proteome</keyword>
<dbReference type="PROSITE" id="PS51257">
    <property type="entry name" value="PROKAR_LIPOPROTEIN"/>
    <property type="match status" value="1"/>
</dbReference>